<evidence type="ECO:0000256" key="4">
    <source>
        <dbReference type="ARBA" id="ARBA00022475"/>
    </source>
</evidence>
<organism evidence="12 13">
    <name type="scientific">Sphingomonas endophytica</name>
    <dbReference type="NCBI Taxonomy" id="869719"/>
    <lineage>
        <taxon>Bacteria</taxon>
        <taxon>Pseudomonadati</taxon>
        <taxon>Pseudomonadota</taxon>
        <taxon>Alphaproteobacteria</taxon>
        <taxon>Sphingomonadales</taxon>
        <taxon>Sphingomonadaceae</taxon>
        <taxon>Sphingomonas</taxon>
    </lineage>
</organism>
<evidence type="ECO:0000256" key="3">
    <source>
        <dbReference type="ARBA" id="ARBA00013833"/>
    </source>
</evidence>
<dbReference type="GO" id="GO:0005886">
    <property type="term" value="C:plasma membrane"/>
    <property type="evidence" value="ECO:0007669"/>
    <property type="project" value="UniProtKB-SubCell"/>
</dbReference>
<dbReference type="PANTHER" id="PTHR33778">
    <property type="entry name" value="PROTEIN MGTC"/>
    <property type="match status" value="1"/>
</dbReference>
<dbReference type="Proteomes" id="UP000522313">
    <property type="component" value="Unassembled WGS sequence"/>
</dbReference>
<evidence type="ECO:0000256" key="7">
    <source>
        <dbReference type="ARBA" id="ARBA00023136"/>
    </source>
</evidence>
<sequence>MTAPYLLFGPMLAILGRLGAAFVLGAIIGVERQLRQRNAGLRTMVLVAVGAAAFVHLGARVGGSEGATRIIAYVVSGIGFLGAGVIMKEGAQVRGLNTAATLWSSAAVGAFCGCGLVGEATGVALIIVAGNTLLRPLVNYINRQPLSAANTEAVYKVHVVCEAEDVAAARDLLGDLLEAANYPVQSMDVLTETDDRIELAATLIPTTAEAAELDRICEALAAEPRLSAATWTISATL</sequence>
<evidence type="ECO:0000259" key="10">
    <source>
        <dbReference type="Pfam" id="PF02308"/>
    </source>
</evidence>
<proteinExistence type="inferred from homology"/>
<dbReference type="Pfam" id="PF21770">
    <property type="entry name" value="MgtC_SapB_C"/>
    <property type="match status" value="1"/>
</dbReference>
<comment type="similarity">
    <text evidence="2 9">Belongs to the MgtC/SapB family.</text>
</comment>
<comment type="caution">
    <text evidence="12">The sequence shown here is derived from an EMBL/GenBank/DDBJ whole genome shotgun (WGS) entry which is preliminary data.</text>
</comment>
<keyword evidence="6 9" id="KW-1133">Transmembrane helix</keyword>
<dbReference type="Pfam" id="PF02308">
    <property type="entry name" value="MgtC"/>
    <property type="match status" value="1"/>
</dbReference>
<gene>
    <name evidence="12" type="ORF">F4693_000318</name>
</gene>
<evidence type="ECO:0000256" key="1">
    <source>
        <dbReference type="ARBA" id="ARBA00004651"/>
    </source>
</evidence>
<keyword evidence="7 9" id="KW-0472">Membrane</keyword>
<dbReference type="RefSeq" id="WP_184503859.1">
    <property type="nucleotide sequence ID" value="NZ_JACHBT010000001.1"/>
</dbReference>
<evidence type="ECO:0000259" key="11">
    <source>
        <dbReference type="Pfam" id="PF21770"/>
    </source>
</evidence>
<keyword evidence="4" id="KW-1003">Cell membrane</keyword>
<evidence type="ECO:0000256" key="6">
    <source>
        <dbReference type="ARBA" id="ARBA00022989"/>
    </source>
</evidence>
<evidence type="ECO:0000256" key="9">
    <source>
        <dbReference type="RuleBase" id="RU365041"/>
    </source>
</evidence>
<feature type="domain" description="MgtC-like C-terminal" evidence="11">
    <location>
        <begin position="155"/>
        <end position="231"/>
    </location>
</feature>
<name>A0A7X0J930_9SPHN</name>
<dbReference type="EMBL" id="JACHBT010000001">
    <property type="protein sequence ID" value="MBB6503369.1"/>
    <property type="molecule type" value="Genomic_DNA"/>
</dbReference>
<evidence type="ECO:0000313" key="12">
    <source>
        <dbReference type="EMBL" id="MBB6503369.1"/>
    </source>
</evidence>
<comment type="subcellular location">
    <subcellularLocation>
        <location evidence="9">Cell inner membrane</location>
        <topology evidence="9">Multi-pass membrane protein</topology>
    </subcellularLocation>
    <subcellularLocation>
        <location evidence="1">Cell membrane</location>
        <topology evidence="1">Multi-pass membrane protein</topology>
    </subcellularLocation>
</comment>
<dbReference type="PRINTS" id="PR01837">
    <property type="entry name" value="MGTCSAPBPROT"/>
</dbReference>
<reference evidence="12 13" key="1">
    <citation type="submission" date="2020-08" db="EMBL/GenBank/DDBJ databases">
        <title>The Agave Microbiome: Exploring the role of microbial communities in plant adaptations to desert environments.</title>
        <authorList>
            <person name="Partida-Martinez L.P."/>
        </authorList>
    </citation>
    <scope>NUCLEOTIDE SEQUENCE [LARGE SCALE GENOMIC DNA]</scope>
    <source>
        <strain evidence="12 13">AS3.13</strain>
    </source>
</reference>
<evidence type="ECO:0000313" key="13">
    <source>
        <dbReference type="Proteomes" id="UP000522313"/>
    </source>
</evidence>
<evidence type="ECO:0000256" key="5">
    <source>
        <dbReference type="ARBA" id="ARBA00022692"/>
    </source>
</evidence>
<feature type="transmembrane region" description="Helical" evidence="9">
    <location>
        <begin position="39"/>
        <end position="58"/>
    </location>
</feature>
<comment type="function">
    <text evidence="8">Virulence factor required for growth in low Mg(2+) medium and for intramacrophage survival. May be involved in regulating membrane potential by activating Na(+)/K(+)-ATPase.</text>
</comment>
<dbReference type="InterPro" id="IPR048640">
    <property type="entry name" value="MgtC-like_C"/>
</dbReference>
<dbReference type="PANTHER" id="PTHR33778:SF3">
    <property type="entry name" value="PROTEIN MGTC"/>
    <property type="match status" value="1"/>
</dbReference>
<protein>
    <recommendedName>
        <fullName evidence="3 9">Protein MgtC</fullName>
    </recommendedName>
</protein>
<keyword evidence="9" id="KW-0997">Cell inner membrane</keyword>
<feature type="transmembrane region" description="Helical" evidence="9">
    <location>
        <begin position="70"/>
        <end position="87"/>
    </location>
</feature>
<evidence type="ECO:0000256" key="8">
    <source>
        <dbReference type="ARBA" id="ARBA00025369"/>
    </source>
</evidence>
<dbReference type="InterPro" id="IPR049177">
    <property type="entry name" value="MgtC_SapB_SrpB_YhiD_N"/>
</dbReference>
<dbReference type="InterPro" id="IPR003416">
    <property type="entry name" value="MgtC/SapB/SrpB/YhiD_fam"/>
</dbReference>
<evidence type="ECO:0000256" key="2">
    <source>
        <dbReference type="ARBA" id="ARBA00009298"/>
    </source>
</evidence>
<dbReference type="Gene3D" id="3.30.70.260">
    <property type="match status" value="1"/>
</dbReference>
<accession>A0A7X0J930</accession>
<reference evidence="12 13" key="2">
    <citation type="submission" date="2020-08" db="EMBL/GenBank/DDBJ databases">
        <authorList>
            <person name="Partida-Martinez L."/>
            <person name="Huntemann M."/>
            <person name="Clum A."/>
            <person name="Wang J."/>
            <person name="Palaniappan K."/>
            <person name="Ritter S."/>
            <person name="Chen I.-M."/>
            <person name="Stamatis D."/>
            <person name="Reddy T."/>
            <person name="O'Malley R."/>
            <person name="Daum C."/>
            <person name="Shapiro N."/>
            <person name="Ivanova N."/>
            <person name="Kyrpides N."/>
            <person name="Woyke T."/>
        </authorList>
    </citation>
    <scope>NUCLEOTIDE SEQUENCE [LARGE SCALE GENOMIC DNA]</scope>
    <source>
        <strain evidence="12 13">AS3.13</strain>
    </source>
</reference>
<feature type="transmembrane region" description="Helical" evidence="9">
    <location>
        <begin position="6"/>
        <end position="27"/>
    </location>
</feature>
<keyword evidence="5 9" id="KW-0812">Transmembrane</keyword>
<dbReference type="AlphaFoldDB" id="A0A7X0J930"/>
<feature type="domain" description="MgtC/SapB/SrpB/YhiD N-terminal" evidence="10">
    <location>
        <begin position="18"/>
        <end position="139"/>
    </location>
</feature>